<comment type="caution">
    <text evidence="7">The sequence shown here is derived from an EMBL/GenBank/DDBJ whole genome shotgun (WGS) entry which is preliminary data.</text>
</comment>
<dbReference type="SUPFAM" id="SSF49401">
    <property type="entry name" value="Bacterial adhesins"/>
    <property type="match status" value="1"/>
</dbReference>
<dbReference type="AlphaFoldDB" id="A0A6G4MQ01"/>
<sequence length="331" mass="35774">MRRSKELFISAMAGLIMLFSAPAFATCTFTGGGSSGGIVTFNIPAVIQLEPDVQVGTIIYDASVESGEIAQRCDGDSVRVRRGYLSLSDADAREDVLPGVYKTNVAGIGIRVAASTTQFPSYTEEDIIRPETYLGTIRSFSTNYNFRATAQLIVIGEVEEGDLNTSLLTSHETYDNDVIGEIRFSPTSVHITTNTCNLADKNIYVPLETVNAHDFNGQYSDILTDSRFRIDITDCAAGTKIDYQFTSAGSTGVSDGNILNIATGDNAASGVGIQILDKNDAVLQFDQSYTAITRTQDNVPAEIPLKARYIKTGEVKAGKVDAVATFELFYR</sequence>
<dbReference type="Pfam" id="PF00419">
    <property type="entry name" value="Fimbrial"/>
    <property type="match status" value="1"/>
</dbReference>
<gene>
    <name evidence="7" type="ORF">G5635_12365</name>
</gene>
<dbReference type="Gene3D" id="2.60.40.1090">
    <property type="entry name" value="Fimbrial-type adhesion domain"/>
    <property type="match status" value="1"/>
</dbReference>
<reference evidence="7" key="1">
    <citation type="submission" date="2020-02" db="EMBL/GenBank/DDBJ databases">
        <title>WGS of Carbapenem-Resistant Enterobacteriaceae.</title>
        <authorList>
            <person name="Tokajian S."/>
            <person name="El Chaar M."/>
            <person name="El Khoury M."/>
        </authorList>
    </citation>
    <scope>NUCLEOTIDE SEQUENCE</scope>
    <source>
        <strain evidence="7">EHM_71</strain>
    </source>
</reference>
<dbReference type="InterPro" id="IPR008966">
    <property type="entry name" value="Adhesion_dom_sf"/>
</dbReference>
<keyword evidence="4" id="KW-0281">Fimbrium</keyword>
<dbReference type="InterPro" id="IPR050263">
    <property type="entry name" value="Bact_Fimbrial_Adh_Pro"/>
</dbReference>
<evidence type="ECO:0000259" key="6">
    <source>
        <dbReference type="Pfam" id="PF00419"/>
    </source>
</evidence>
<evidence type="ECO:0000256" key="4">
    <source>
        <dbReference type="ARBA" id="ARBA00023263"/>
    </source>
</evidence>
<name>A0A6G4MQ01_9ENTR</name>
<dbReference type="PANTHER" id="PTHR33420:SF3">
    <property type="entry name" value="FIMBRIAL SUBUNIT ELFA"/>
    <property type="match status" value="1"/>
</dbReference>
<evidence type="ECO:0000313" key="7">
    <source>
        <dbReference type="EMBL" id="NGF43201.1"/>
    </source>
</evidence>
<dbReference type="InterPro" id="IPR036937">
    <property type="entry name" value="Adhesion_dom_fimbrial_sf"/>
</dbReference>
<dbReference type="Gene3D" id="2.60.40.3310">
    <property type="match status" value="1"/>
</dbReference>
<dbReference type="GO" id="GO:0043709">
    <property type="term" value="P:cell adhesion involved in single-species biofilm formation"/>
    <property type="evidence" value="ECO:0007669"/>
    <property type="project" value="TreeGrafter"/>
</dbReference>
<evidence type="ECO:0000256" key="2">
    <source>
        <dbReference type="ARBA" id="ARBA00006671"/>
    </source>
</evidence>
<evidence type="ECO:0000256" key="3">
    <source>
        <dbReference type="ARBA" id="ARBA00022729"/>
    </source>
</evidence>
<proteinExistence type="inferred from homology"/>
<evidence type="ECO:0000256" key="5">
    <source>
        <dbReference type="SAM" id="SignalP"/>
    </source>
</evidence>
<feature type="chain" id="PRO_5026272386" evidence="5">
    <location>
        <begin position="26"/>
        <end position="331"/>
    </location>
</feature>
<comment type="subcellular location">
    <subcellularLocation>
        <location evidence="1">Fimbrium</location>
    </subcellularLocation>
</comment>
<accession>A0A6G4MQ01</accession>
<dbReference type="PANTHER" id="PTHR33420">
    <property type="entry name" value="FIMBRIAL SUBUNIT ELFA-RELATED"/>
    <property type="match status" value="1"/>
</dbReference>
<dbReference type="InterPro" id="IPR000259">
    <property type="entry name" value="Adhesion_dom_fimbrial"/>
</dbReference>
<evidence type="ECO:0000256" key="1">
    <source>
        <dbReference type="ARBA" id="ARBA00004561"/>
    </source>
</evidence>
<feature type="signal peptide" evidence="5">
    <location>
        <begin position="1"/>
        <end position="25"/>
    </location>
</feature>
<comment type="similarity">
    <text evidence="2">Belongs to the fimbrial protein family.</text>
</comment>
<dbReference type="GO" id="GO:0009289">
    <property type="term" value="C:pilus"/>
    <property type="evidence" value="ECO:0007669"/>
    <property type="project" value="UniProtKB-SubCell"/>
</dbReference>
<organism evidence="7">
    <name type="scientific">Enterobacter hormaechei</name>
    <dbReference type="NCBI Taxonomy" id="158836"/>
    <lineage>
        <taxon>Bacteria</taxon>
        <taxon>Pseudomonadati</taxon>
        <taxon>Pseudomonadota</taxon>
        <taxon>Gammaproteobacteria</taxon>
        <taxon>Enterobacterales</taxon>
        <taxon>Enterobacteriaceae</taxon>
        <taxon>Enterobacter</taxon>
        <taxon>Enterobacter cloacae complex</taxon>
    </lineage>
</organism>
<protein>
    <submittedName>
        <fullName evidence="7">Type 1 fimbrial protein</fullName>
    </submittedName>
</protein>
<keyword evidence="3 5" id="KW-0732">Signal</keyword>
<dbReference type="EMBL" id="JAAJRM010000003">
    <property type="protein sequence ID" value="NGF43201.1"/>
    <property type="molecule type" value="Genomic_DNA"/>
</dbReference>
<feature type="domain" description="Fimbrial-type adhesion" evidence="6">
    <location>
        <begin position="191"/>
        <end position="330"/>
    </location>
</feature>